<accession>A0A1Z2KVB7</accession>
<dbReference type="RefSeq" id="WP_159395181.1">
    <property type="nucleotide sequence ID" value="NZ_CP021744.1"/>
</dbReference>
<name>A0A1Z2KVB7_9ACTN</name>
<evidence type="ECO:0000313" key="2">
    <source>
        <dbReference type="EMBL" id="ARZ65993.1"/>
    </source>
</evidence>
<evidence type="ECO:0000313" key="3">
    <source>
        <dbReference type="Proteomes" id="UP000195755"/>
    </source>
</evidence>
<dbReference type="Proteomes" id="UP000195755">
    <property type="component" value="Chromosome"/>
</dbReference>
<evidence type="ECO:0000256" key="1">
    <source>
        <dbReference type="SAM" id="Phobius"/>
    </source>
</evidence>
<keyword evidence="1" id="KW-1133">Transmembrane helix</keyword>
<feature type="transmembrane region" description="Helical" evidence="1">
    <location>
        <begin position="12"/>
        <end position="30"/>
    </location>
</feature>
<protein>
    <submittedName>
        <fullName evidence="2">Uncharacterized protein</fullName>
    </submittedName>
</protein>
<dbReference type="EMBL" id="CP021744">
    <property type="protein sequence ID" value="ARZ65993.1"/>
    <property type="molecule type" value="Genomic_DNA"/>
</dbReference>
<feature type="transmembrane region" description="Helical" evidence="1">
    <location>
        <begin position="36"/>
        <end position="52"/>
    </location>
</feature>
<proteinExistence type="predicted"/>
<dbReference type="AlphaFoldDB" id="A0A1Z2KVB7"/>
<gene>
    <name evidence="2" type="ORF">SMD11_0327</name>
</gene>
<reference evidence="2 3" key="1">
    <citation type="submission" date="2017-06" db="EMBL/GenBank/DDBJ databases">
        <title>Streptomyces albireticuli Genome sequencing and assembly.</title>
        <authorList>
            <person name="Wang Y."/>
            <person name="Du B."/>
            <person name="Ding Y."/>
            <person name="Liu H."/>
            <person name="Hou Q."/>
            <person name="Liu K."/>
            <person name="Yao L."/>
            <person name="Wang C."/>
        </authorList>
    </citation>
    <scope>NUCLEOTIDE SEQUENCE [LARGE SCALE GENOMIC DNA]</scope>
    <source>
        <strain evidence="2 3">MDJK11</strain>
    </source>
</reference>
<dbReference type="KEGG" id="salj:SMD11_0327"/>
<sequence>MSDPRSASGPAVGIAAFNTVLTATAAALSWNDGPSPWAAAAAVSFLLLLVVLRGRRRH</sequence>
<organism evidence="2 3">
    <name type="scientific">Streptomyces albireticuli</name>
    <dbReference type="NCBI Taxonomy" id="1940"/>
    <lineage>
        <taxon>Bacteria</taxon>
        <taxon>Bacillati</taxon>
        <taxon>Actinomycetota</taxon>
        <taxon>Actinomycetes</taxon>
        <taxon>Kitasatosporales</taxon>
        <taxon>Streptomycetaceae</taxon>
        <taxon>Streptomyces</taxon>
    </lineage>
</organism>
<keyword evidence="1" id="KW-0472">Membrane</keyword>
<keyword evidence="1" id="KW-0812">Transmembrane</keyword>